<comment type="caution">
    <text evidence="1">The sequence shown here is derived from an EMBL/GenBank/DDBJ whole genome shotgun (WGS) entry which is preliminary data.</text>
</comment>
<reference evidence="1 2" key="1">
    <citation type="journal article" date="2018" name="Appl. Environ. Microbiol.">
        <title>Genome rearrangement shapes Prochlorococcus ecological adaptation.</title>
        <authorList>
            <person name="Yan W."/>
            <person name="Wei S."/>
            <person name="Wang Q."/>
            <person name="Xiao X."/>
            <person name="Zeng Q."/>
            <person name="Jiao N."/>
            <person name="Zhang R."/>
        </authorList>
    </citation>
    <scope>NUCLEOTIDE SEQUENCE [LARGE SCALE GENOMIC DNA]</scope>
    <source>
        <strain evidence="1 2">XMU1408</strain>
    </source>
</reference>
<gene>
    <name evidence="1" type="ORF">DNJ73_05220</name>
</gene>
<protein>
    <recommendedName>
        <fullName evidence="3">Cytochrome B6</fullName>
    </recommendedName>
</protein>
<name>A0A318R5X3_PROMR</name>
<dbReference type="InterPro" id="IPR021291">
    <property type="entry name" value="Tsr0524-like"/>
</dbReference>
<evidence type="ECO:0000313" key="2">
    <source>
        <dbReference type="Proteomes" id="UP000247807"/>
    </source>
</evidence>
<proteinExistence type="predicted"/>
<dbReference type="EMBL" id="QJUE01000002">
    <property type="protein sequence ID" value="PYE03138.1"/>
    <property type="molecule type" value="Genomic_DNA"/>
</dbReference>
<dbReference type="RefSeq" id="WP_158466633.1">
    <property type="nucleotide sequence ID" value="NZ_QJUE01000002.1"/>
</dbReference>
<evidence type="ECO:0008006" key="3">
    <source>
        <dbReference type="Google" id="ProtNLM"/>
    </source>
</evidence>
<accession>A0A318R5X3</accession>
<dbReference type="AlphaFoldDB" id="A0A318R5X3"/>
<dbReference type="Proteomes" id="UP000247807">
    <property type="component" value="Unassembled WGS sequence"/>
</dbReference>
<dbReference type="OrthoDB" id="426811at2"/>
<evidence type="ECO:0000313" key="1">
    <source>
        <dbReference type="EMBL" id="PYE03138.1"/>
    </source>
</evidence>
<dbReference type="Pfam" id="PF11061">
    <property type="entry name" value="Tsr0524-like"/>
    <property type="match status" value="1"/>
</dbReference>
<sequence>MIKDSSTLKKGQNLKIEIEEVKDRLPKTVVEIIKKEPIVELVGYKMVDGNQFGLVVKLKSGEINWFFEKELSEIM</sequence>
<organism evidence="1 2">
    <name type="scientific">Prochlorococcus marinus XMU1408</name>
    <dbReference type="NCBI Taxonomy" id="2213228"/>
    <lineage>
        <taxon>Bacteria</taxon>
        <taxon>Bacillati</taxon>
        <taxon>Cyanobacteriota</taxon>
        <taxon>Cyanophyceae</taxon>
        <taxon>Synechococcales</taxon>
        <taxon>Prochlorococcaceae</taxon>
        <taxon>Prochlorococcus</taxon>
    </lineage>
</organism>